<protein>
    <recommendedName>
        <fullName evidence="9 10">Polyprenol-phosphate-mannose--protein mannosyltransferase</fullName>
        <ecNumber evidence="10">2.4.1.-</ecNumber>
    </recommendedName>
</protein>
<feature type="transmembrane region" description="Helical" evidence="10">
    <location>
        <begin position="214"/>
        <end position="237"/>
    </location>
</feature>
<evidence type="ECO:0000256" key="5">
    <source>
        <dbReference type="ARBA" id="ARBA00022679"/>
    </source>
</evidence>
<feature type="transmembrane region" description="Helical" evidence="10">
    <location>
        <begin position="634"/>
        <end position="664"/>
    </location>
</feature>
<dbReference type="InterPro" id="IPR032421">
    <property type="entry name" value="PMT_4TMC"/>
</dbReference>
<dbReference type="Pfam" id="PF16192">
    <property type="entry name" value="PMT_4TMC"/>
    <property type="match status" value="1"/>
</dbReference>
<evidence type="ECO:0000259" key="11">
    <source>
        <dbReference type="Pfam" id="PF02366"/>
    </source>
</evidence>
<evidence type="ECO:0000256" key="3">
    <source>
        <dbReference type="ARBA" id="ARBA00007222"/>
    </source>
</evidence>
<keyword evidence="14" id="KW-1185">Reference proteome</keyword>
<evidence type="ECO:0000256" key="2">
    <source>
        <dbReference type="ARBA" id="ARBA00004922"/>
    </source>
</evidence>
<feature type="transmembrane region" description="Helical" evidence="10">
    <location>
        <begin position="700"/>
        <end position="718"/>
    </location>
</feature>
<feature type="transmembrane region" description="Helical" evidence="10">
    <location>
        <begin position="782"/>
        <end position="805"/>
    </location>
</feature>
<dbReference type="InterPro" id="IPR003342">
    <property type="entry name" value="ArnT-like_N"/>
</dbReference>
<evidence type="ECO:0000256" key="7">
    <source>
        <dbReference type="ARBA" id="ARBA00022989"/>
    </source>
</evidence>
<feature type="transmembrane region" description="Helical" evidence="10">
    <location>
        <begin position="174"/>
        <end position="202"/>
    </location>
</feature>
<dbReference type="PANTHER" id="PTHR10050:SF53">
    <property type="entry name" value="CHROMOSOME UNDETERMINED SCAFFOLD_67, WHOLE GENOME SHOTGUN SEQUENCE"/>
    <property type="match status" value="1"/>
</dbReference>
<organism evidence="13 14">
    <name type="scientific">Gemmiger gallinarum</name>
    <dbReference type="NCBI Taxonomy" id="2779354"/>
    <lineage>
        <taxon>Bacteria</taxon>
        <taxon>Bacillati</taxon>
        <taxon>Bacillota</taxon>
        <taxon>Clostridia</taxon>
        <taxon>Eubacteriales</taxon>
        <taxon>Gemmiger</taxon>
    </lineage>
</organism>
<dbReference type="Proteomes" id="UP000768567">
    <property type="component" value="Unassembled WGS sequence"/>
</dbReference>
<sequence length="997" mass="108877">MPETVAVRKNRRRALYLVLLAALVLRLLMAAATEGYSYDVNCFTAWGAKLASEGPANFYSEDYFADYPPGYMYVLGLVAAVRDGFGIAWDGALGRMLLALVPALCDCGCAALIFSTAERYLKNAPAVRRLTLFAAFCPMMLFDTAVWKQVDGAFSLPLIACFVLLEDRRWLQSALLYGVALAIKPQAFIAGPVLALCFLAGITRESDVLGRLRALGRTAASALIALAVPMAAGLPFFGVTDLLPSLWEKYLGTASSYPYATVNAFNWFAALGGNWVSLDTTVFGPVTWQTLGNLHIVLLTVALIAAAVVSLRAERFSPLLLSAGYLVGVFTFAHSMHERYLVPGVLLTLLAAARWNDRRLLGAGAGLSFTALVNLSAVYSQNDTDDAWLTSATSALLTRAAGLAETVCCILLLVAVYDIVVYGATVPLVRRGQTISRQPGIDRARKSPAAQPAWTRRELLGLGLLTLATAVVNFVYLGDMTAPQHPLDAQQGAQTVEFTIDSDLEPATLWIYPGVHSGSTLTITDEAGNIVYSDTLGAVFTWQTVALPASTGTHWTAELTGGQVFELSLRGADGSALPVTGGEGLFDEPDAVPETISQLNSMYFDEIYHGRTGYEMLHKMTVYETTHPPLGKDFIMLGIAIFGMTGFGWRFAGTLFGVLLVPLAWCFVRRLTRKPWVAAAAACILALDFMRFSQSRIATIDIYGTFFILLGAHCMVWYAQTALEKGIDNALLPMALGGVAFGCGCAAKWTGIYAGVGLAILYFGVLYARWRRKPANFRQEFVTAAWGGVLFYVLLPFVIYLGAYLPYCWKDPSFGIGDWWNCQVYMYEYHSTLDATHPFESRWYTWLLDLRPVWYYQNSALSADMRGSIAGMGGPVLWLAGLVSILTLAWRQLSGRGSRRGGAVLILYAAQLVPWVFVARCTFLYHYFPSSMFCLAAIGVVLADMKNRRRAKGIAIGLCAASAVLFVWFYPVLSGLPVPSWWAASTLWLPGWGFYFI</sequence>
<feature type="transmembrane region" description="Helical" evidence="10">
    <location>
        <begin position="954"/>
        <end position="973"/>
    </location>
</feature>
<dbReference type="EC" id="2.4.1.-" evidence="10"/>
<feature type="transmembrane region" description="Helical" evidence="10">
    <location>
        <begin position="459"/>
        <end position="477"/>
    </location>
</feature>
<evidence type="ECO:0000313" key="14">
    <source>
        <dbReference type="Proteomes" id="UP000768567"/>
    </source>
</evidence>
<comment type="subcellular location">
    <subcellularLocation>
        <location evidence="10">Cell membrane</location>
    </subcellularLocation>
    <subcellularLocation>
        <location evidence="1">Endomembrane system</location>
        <topology evidence="1">Multi-pass membrane protein</topology>
    </subcellularLocation>
</comment>
<comment type="caution">
    <text evidence="13">The sequence shown here is derived from an EMBL/GenBank/DDBJ whole genome shotgun (WGS) entry which is preliminary data.</text>
</comment>
<feature type="transmembrane region" description="Helical" evidence="10">
    <location>
        <begin position="869"/>
        <end position="890"/>
    </location>
</feature>
<evidence type="ECO:0000256" key="10">
    <source>
        <dbReference type="RuleBase" id="RU367007"/>
    </source>
</evidence>
<feature type="domain" description="ArnT-like N-terminal" evidence="11">
    <location>
        <begin position="643"/>
        <end position="806"/>
    </location>
</feature>
<keyword evidence="8 10" id="KW-0472">Membrane</keyword>
<reference evidence="13 14" key="1">
    <citation type="submission" date="2020-10" db="EMBL/GenBank/DDBJ databases">
        <title>ChiBAC.</title>
        <authorList>
            <person name="Zenner C."/>
            <person name="Hitch T.C.A."/>
            <person name="Clavel T."/>
        </authorList>
    </citation>
    <scope>NUCLEOTIDE SEQUENCE [LARGE SCALE GENOMIC DNA]</scope>
    <source>
        <strain evidence="13 14">DSM 109015</strain>
    </source>
</reference>
<name>A0ABR9R6I9_9FIRM</name>
<comment type="similarity">
    <text evidence="3 10">Belongs to the glycosyltransferase 39 family.</text>
</comment>
<evidence type="ECO:0000259" key="12">
    <source>
        <dbReference type="Pfam" id="PF16192"/>
    </source>
</evidence>
<evidence type="ECO:0000256" key="6">
    <source>
        <dbReference type="ARBA" id="ARBA00022692"/>
    </source>
</evidence>
<feature type="transmembrane region" description="Helical" evidence="10">
    <location>
        <begin position="290"/>
        <end position="310"/>
    </location>
</feature>
<evidence type="ECO:0000256" key="4">
    <source>
        <dbReference type="ARBA" id="ARBA00022676"/>
    </source>
</evidence>
<proteinExistence type="inferred from homology"/>
<dbReference type="PANTHER" id="PTHR10050">
    <property type="entry name" value="DOLICHYL-PHOSPHATE-MANNOSE--PROTEIN MANNOSYLTRANSFERASE"/>
    <property type="match status" value="1"/>
</dbReference>
<keyword evidence="5 10" id="KW-0808">Transferase</keyword>
<feature type="transmembrane region" description="Helical" evidence="10">
    <location>
        <begin position="753"/>
        <end position="770"/>
    </location>
</feature>
<feature type="transmembrane region" description="Helical" evidence="10">
    <location>
        <begin position="126"/>
        <end position="147"/>
    </location>
</feature>
<feature type="transmembrane region" description="Helical" evidence="10">
    <location>
        <begin position="924"/>
        <end position="942"/>
    </location>
</feature>
<feature type="transmembrane region" description="Helical" evidence="10">
    <location>
        <begin position="360"/>
        <end position="380"/>
    </location>
</feature>
<keyword evidence="10" id="KW-1003">Cell membrane</keyword>
<feature type="domain" description="Protein O-mannosyl-transferase C-terminal four TM" evidence="12">
    <location>
        <begin position="818"/>
        <end position="992"/>
    </location>
</feature>
<evidence type="ECO:0000256" key="8">
    <source>
        <dbReference type="ARBA" id="ARBA00023136"/>
    </source>
</evidence>
<dbReference type="Pfam" id="PF02366">
    <property type="entry name" value="PMT"/>
    <property type="match status" value="1"/>
</dbReference>
<evidence type="ECO:0000256" key="9">
    <source>
        <dbReference type="ARBA" id="ARBA00093617"/>
    </source>
</evidence>
<feature type="transmembrane region" description="Helical" evidence="10">
    <location>
        <begin position="400"/>
        <end position="429"/>
    </location>
</feature>
<dbReference type="EMBL" id="JADCKC010000003">
    <property type="protein sequence ID" value="MBE5038380.1"/>
    <property type="molecule type" value="Genomic_DNA"/>
</dbReference>
<accession>A0ABR9R6I9</accession>
<feature type="transmembrane region" description="Helical" evidence="10">
    <location>
        <begin position="902"/>
        <end position="918"/>
    </location>
</feature>
<comment type="pathway">
    <text evidence="2 10">Protein modification; protein glycosylation.</text>
</comment>
<keyword evidence="7 10" id="KW-1133">Transmembrane helix</keyword>
<feature type="transmembrane region" description="Helical" evidence="10">
    <location>
        <begin position="257"/>
        <end position="278"/>
    </location>
</feature>
<evidence type="ECO:0000256" key="1">
    <source>
        <dbReference type="ARBA" id="ARBA00004127"/>
    </source>
</evidence>
<evidence type="ECO:0000313" key="13">
    <source>
        <dbReference type="EMBL" id="MBE5038380.1"/>
    </source>
</evidence>
<comment type="function">
    <text evidence="10">Protein O-mannosyltransferase that catalyzes the transfer of a single mannose residue from a polyprenol phospho-mannosyl lipidic donor to the hydroxyl group of selected serine and threonine residues in acceptor proteins.</text>
</comment>
<gene>
    <name evidence="13" type="ORF">INF35_11335</name>
</gene>
<keyword evidence="4 10" id="KW-0328">Glycosyltransferase</keyword>
<feature type="transmembrane region" description="Helical" evidence="10">
    <location>
        <begin position="92"/>
        <end position="114"/>
    </location>
</feature>
<dbReference type="RefSeq" id="WP_193502490.1">
    <property type="nucleotide sequence ID" value="NZ_JADCKC010000003.1"/>
</dbReference>
<keyword evidence="6 10" id="KW-0812">Transmembrane</keyword>
<dbReference type="InterPro" id="IPR027005">
    <property type="entry name" value="PMT-like"/>
</dbReference>